<dbReference type="PROSITE" id="PS50157">
    <property type="entry name" value="ZINC_FINGER_C2H2_2"/>
    <property type="match status" value="2"/>
</dbReference>
<dbReference type="PROSITE" id="PS00028">
    <property type="entry name" value="ZINC_FINGER_C2H2_1"/>
    <property type="match status" value="2"/>
</dbReference>
<dbReference type="PANTHER" id="PTHR14003:SF19">
    <property type="entry name" value="YY2 TRANSCRIPTION FACTOR"/>
    <property type="match status" value="1"/>
</dbReference>
<feature type="compositionally biased region" description="Polar residues" evidence="9">
    <location>
        <begin position="1"/>
        <end position="11"/>
    </location>
</feature>
<evidence type="ECO:0000256" key="7">
    <source>
        <dbReference type="ARBA" id="ARBA00023242"/>
    </source>
</evidence>
<evidence type="ECO:0000256" key="8">
    <source>
        <dbReference type="PROSITE-ProRule" id="PRU00042"/>
    </source>
</evidence>
<evidence type="ECO:0000256" key="9">
    <source>
        <dbReference type="SAM" id="MobiDB-lite"/>
    </source>
</evidence>
<keyword evidence="12" id="KW-1185">Reference proteome</keyword>
<evidence type="ECO:0000256" key="5">
    <source>
        <dbReference type="ARBA" id="ARBA00022833"/>
    </source>
</evidence>
<keyword evidence="3" id="KW-0677">Repeat</keyword>
<feature type="region of interest" description="Disordered" evidence="9">
    <location>
        <begin position="201"/>
        <end position="418"/>
    </location>
</feature>
<reference evidence="12" key="1">
    <citation type="journal article" date="2012" name="Science">
        <title>The Paleozoic origin of enzymatic lignin decomposition reconstructed from 31 fungal genomes.</title>
        <authorList>
            <person name="Floudas D."/>
            <person name="Binder M."/>
            <person name="Riley R."/>
            <person name="Barry K."/>
            <person name="Blanchette R.A."/>
            <person name="Henrissat B."/>
            <person name="Martinez A.T."/>
            <person name="Otillar R."/>
            <person name="Spatafora J.W."/>
            <person name="Yadav J.S."/>
            <person name="Aerts A."/>
            <person name="Benoit I."/>
            <person name="Boyd A."/>
            <person name="Carlson A."/>
            <person name="Copeland A."/>
            <person name="Coutinho P.M."/>
            <person name="de Vries R.P."/>
            <person name="Ferreira P."/>
            <person name="Findley K."/>
            <person name="Foster B."/>
            <person name="Gaskell J."/>
            <person name="Glotzer D."/>
            <person name="Gorecki P."/>
            <person name="Heitman J."/>
            <person name="Hesse C."/>
            <person name="Hori C."/>
            <person name="Igarashi K."/>
            <person name="Jurgens J.A."/>
            <person name="Kallen N."/>
            <person name="Kersten P."/>
            <person name="Kohler A."/>
            <person name="Kuees U."/>
            <person name="Kumar T.K.A."/>
            <person name="Kuo A."/>
            <person name="LaButti K."/>
            <person name="Larrondo L.F."/>
            <person name="Lindquist E."/>
            <person name="Ling A."/>
            <person name="Lombard V."/>
            <person name="Lucas S."/>
            <person name="Lundell T."/>
            <person name="Martin R."/>
            <person name="McLaughlin D.J."/>
            <person name="Morgenstern I."/>
            <person name="Morin E."/>
            <person name="Murat C."/>
            <person name="Nagy L.G."/>
            <person name="Nolan M."/>
            <person name="Ohm R.A."/>
            <person name="Patyshakuliyeva A."/>
            <person name="Rokas A."/>
            <person name="Ruiz-Duenas F.J."/>
            <person name="Sabat G."/>
            <person name="Salamov A."/>
            <person name="Samejima M."/>
            <person name="Schmutz J."/>
            <person name="Slot J.C."/>
            <person name="St John F."/>
            <person name="Stenlid J."/>
            <person name="Sun H."/>
            <person name="Sun S."/>
            <person name="Syed K."/>
            <person name="Tsang A."/>
            <person name="Wiebenga A."/>
            <person name="Young D."/>
            <person name="Pisabarro A."/>
            <person name="Eastwood D.C."/>
            <person name="Martin F."/>
            <person name="Cullen D."/>
            <person name="Grigoriev I.V."/>
            <person name="Hibbett D.S."/>
        </authorList>
    </citation>
    <scope>NUCLEOTIDE SEQUENCE [LARGE SCALE GENOMIC DNA]</scope>
    <source>
        <strain evidence="12">RWD-64-598 SS2</strain>
    </source>
</reference>
<name>A0A5M3MHZ2_CONPW</name>
<keyword evidence="4 8" id="KW-0863">Zinc-finger</keyword>
<dbReference type="Gene3D" id="3.30.160.60">
    <property type="entry name" value="Classic Zinc Finger"/>
    <property type="match status" value="2"/>
</dbReference>
<dbReference type="OrthoDB" id="6077919at2759"/>
<proteinExistence type="predicted"/>
<keyword evidence="6" id="KW-0238">DNA-binding</keyword>
<dbReference type="Pfam" id="PF00096">
    <property type="entry name" value="zf-C2H2"/>
    <property type="match status" value="2"/>
</dbReference>
<dbReference type="GO" id="GO:0008270">
    <property type="term" value="F:zinc ion binding"/>
    <property type="evidence" value="ECO:0007669"/>
    <property type="project" value="UniProtKB-KW"/>
</dbReference>
<protein>
    <recommendedName>
        <fullName evidence="10">C2H2-type domain-containing protein</fullName>
    </recommendedName>
</protein>
<dbReference type="GO" id="GO:0031519">
    <property type="term" value="C:PcG protein complex"/>
    <property type="evidence" value="ECO:0007669"/>
    <property type="project" value="TreeGrafter"/>
</dbReference>
<dbReference type="GO" id="GO:0000785">
    <property type="term" value="C:chromatin"/>
    <property type="evidence" value="ECO:0007669"/>
    <property type="project" value="TreeGrafter"/>
</dbReference>
<evidence type="ECO:0000256" key="1">
    <source>
        <dbReference type="ARBA" id="ARBA00004123"/>
    </source>
</evidence>
<feature type="compositionally biased region" description="Low complexity" evidence="9">
    <location>
        <begin position="578"/>
        <end position="588"/>
    </location>
</feature>
<evidence type="ECO:0000256" key="3">
    <source>
        <dbReference type="ARBA" id="ARBA00022737"/>
    </source>
</evidence>
<dbReference type="SUPFAM" id="SSF57667">
    <property type="entry name" value="beta-beta-alpha zinc fingers"/>
    <property type="match status" value="1"/>
</dbReference>
<dbReference type="GO" id="GO:0000981">
    <property type="term" value="F:DNA-binding transcription factor activity, RNA polymerase II-specific"/>
    <property type="evidence" value="ECO:0007669"/>
    <property type="project" value="TreeGrafter"/>
</dbReference>
<evidence type="ECO:0000256" key="4">
    <source>
        <dbReference type="ARBA" id="ARBA00022771"/>
    </source>
</evidence>
<dbReference type="AlphaFoldDB" id="A0A5M3MHZ2"/>
<feature type="domain" description="C2H2-type" evidence="10">
    <location>
        <begin position="471"/>
        <end position="495"/>
    </location>
</feature>
<evidence type="ECO:0000259" key="10">
    <source>
        <dbReference type="PROSITE" id="PS50157"/>
    </source>
</evidence>
<dbReference type="FunFam" id="3.30.160.60:FF:000045">
    <property type="entry name" value="ZFP69 zinc finger protein B"/>
    <property type="match status" value="1"/>
</dbReference>
<dbReference type="InterPro" id="IPR036236">
    <property type="entry name" value="Znf_C2H2_sf"/>
</dbReference>
<keyword evidence="2" id="KW-0479">Metal-binding</keyword>
<feature type="domain" description="C2H2-type" evidence="10">
    <location>
        <begin position="419"/>
        <end position="446"/>
    </location>
</feature>
<dbReference type="Proteomes" id="UP000053558">
    <property type="component" value="Unassembled WGS sequence"/>
</dbReference>
<feature type="compositionally biased region" description="Basic and acidic residues" evidence="9">
    <location>
        <begin position="394"/>
        <end position="409"/>
    </location>
</feature>
<dbReference type="GO" id="GO:0005667">
    <property type="term" value="C:transcription regulator complex"/>
    <property type="evidence" value="ECO:0007669"/>
    <property type="project" value="TreeGrafter"/>
</dbReference>
<comment type="caution">
    <text evidence="11">The sequence shown here is derived from an EMBL/GenBank/DDBJ whole genome shotgun (WGS) entry which is preliminary data.</text>
</comment>
<keyword evidence="5" id="KW-0862">Zinc</keyword>
<evidence type="ECO:0000256" key="6">
    <source>
        <dbReference type="ARBA" id="ARBA00023125"/>
    </source>
</evidence>
<feature type="compositionally biased region" description="Polar residues" evidence="9">
    <location>
        <begin position="91"/>
        <end position="106"/>
    </location>
</feature>
<feature type="compositionally biased region" description="Polar residues" evidence="9">
    <location>
        <begin position="590"/>
        <end position="599"/>
    </location>
</feature>
<keyword evidence="7" id="KW-0539">Nucleus</keyword>
<dbReference type="KEGG" id="cput:CONPUDRAFT_138810"/>
<gene>
    <name evidence="11" type="ORF">CONPUDRAFT_138810</name>
</gene>
<evidence type="ECO:0000256" key="2">
    <source>
        <dbReference type="ARBA" id="ARBA00022723"/>
    </source>
</evidence>
<dbReference type="EMBL" id="JH711582">
    <property type="protein sequence ID" value="EIW78626.1"/>
    <property type="molecule type" value="Genomic_DNA"/>
</dbReference>
<dbReference type="RefSeq" id="XP_007771626.1">
    <property type="nucleotide sequence ID" value="XM_007773436.1"/>
</dbReference>
<feature type="compositionally biased region" description="Polar residues" evidence="9">
    <location>
        <begin position="44"/>
        <end position="57"/>
    </location>
</feature>
<evidence type="ECO:0000313" key="12">
    <source>
        <dbReference type="Proteomes" id="UP000053558"/>
    </source>
</evidence>
<comment type="subcellular location">
    <subcellularLocation>
        <location evidence="1">Nucleus</location>
    </subcellularLocation>
</comment>
<dbReference type="SMART" id="SM00355">
    <property type="entry name" value="ZnF_C2H2"/>
    <property type="match status" value="2"/>
</dbReference>
<dbReference type="InterPro" id="IPR013087">
    <property type="entry name" value="Znf_C2H2_type"/>
</dbReference>
<dbReference type="PANTHER" id="PTHR14003">
    <property type="entry name" value="TRANSCRIPTIONAL REPRESSOR PROTEIN YY"/>
    <property type="match status" value="1"/>
</dbReference>
<feature type="compositionally biased region" description="Low complexity" evidence="9">
    <location>
        <begin position="252"/>
        <end position="269"/>
    </location>
</feature>
<feature type="region of interest" description="Disordered" evidence="9">
    <location>
        <begin position="1"/>
        <end position="114"/>
    </location>
</feature>
<dbReference type="GeneID" id="19201257"/>
<evidence type="ECO:0000313" key="11">
    <source>
        <dbReference type="EMBL" id="EIW78626.1"/>
    </source>
</evidence>
<organism evidence="11 12">
    <name type="scientific">Coniophora puteana (strain RWD-64-598)</name>
    <name type="common">Brown rot fungus</name>
    <dbReference type="NCBI Taxonomy" id="741705"/>
    <lineage>
        <taxon>Eukaryota</taxon>
        <taxon>Fungi</taxon>
        <taxon>Dikarya</taxon>
        <taxon>Basidiomycota</taxon>
        <taxon>Agaricomycotina</taxon>
        <taxon>Agaricomycetes</taxon>
        <taxon>Agaricomycetidae</taxon>
        <taxon>Boletales</taxon>
        <taxon>Coniophorineae</taxon>
        <taxon>Coniophoraceae</taxon>
        <taxon>Coniophora</taxon>
    </lineage>
</organism>
<accession>A0A5M3MHZ2</accession>
<feature type="compositionally biased region" description="Low complexity" evidence="9">
    <location>
        <begin position="226"/>
        <end position="237"/>
    </location>
</feature>
<feature type="region of interest" description="Disordered" evidence="9">
    <location>
        <begin position="540"/>
        <end position="654"/>
    </location>
</feature>
<dbReference type="GO" id="GO:0000978">
    <property type="term" value="F:RNA polymerase II cis-regulatory region sequence-specific DNA binding"/>
    <property type="evidence" value="ECO:0007669"/>
    <property type="project" value="TreeGrafter"/>
</dbReference>
<sequence>MEENRYTPSTPDSEDDLQHPLGSSPYPSVVMGNDPFPSPPILYSGNTPQNIVGSGQQPPYRYIHSQSPQQHSEWRPYGMGEHQHGQAPPLRQQSDLGYPESSQRTTFGVAHQQPSAVPPAYQAYGGVSSPVNHLVLHQGHRSNAHTTPFSGASQSSIAMPDPTLPPAGPFDPVPIAHPHMQQAYAQTPNQALQPSMALEPSYYSRGQHPHAHSQAAPGEESRTPSHLDLPSPHSSFPRMNMYPPHQIYPEGQGYQPQQQQQQQQQQRHQPSIRSYDPVYSSMEQTPLPLPGSPESMARSSPEHMYSYWPNSPASEPAWSGSMDDDESPSFERGDTPLSDTGRFGEYGYRYHDDEFDEDTVTPTSPELESVSAAEARTSEFRLPSINELNLEDEGSGKGKEKAPTKEAQPKKPRRKSKYHDCPVCGKAFPRPSGLATHMNSHTGSRRQFHLFLWPDKHSPDILWSSSRLLAFQCKVPGCDKRFAVRSNAKRHLRTHGLSPDFDSGPREPRFVVGFEDPVVSHDVQPPERNPAKFKWIEEKQEGSGFPDFGRAPTRRPWAPLSSVPGPSRLPDRGNTAGRPPQQQRQYPPLTDQNTQSQTRGGTGQRAVYPVPGIGSGSSRQTGRSDADEKEEVQQEGGDDSRHNVGGRRNMGYHF</sequence>